<dbReference type="AlphaFoldDB" id="A0A9W6ZVJ9"/>
<evidence type="ECO:0000313" key="3">
    <source>
        <dbReference type="Proteomes" id="UP001165122"/>
    </source>
</evidence>
<sequence>MLINSQANRIIVEEIIDAQVIGAFVEDQISTFQIRRLAYKRAIHRGTGSSQPLGQPPRVVVTGQGCGGERGVSTFVEGWMAVDFSTMNVLLEEDWEFYFERTGLQYILIDKIVWSVWSWENWSTFSNLLSSYLVGGGKVGLLGAKEGELDVEASLLGKHGIRPGKIDVVLDDFVGQLYGPYRVYERSLSTSRRTKRGVDTTLIINLDRRPDRWETIIEHLKTSLNLDLSDISRLPATDGKTLDIINDLKISNIFSLQDWRYGGGSSNPYHDHGYRSNVLGCAYSHYRCWEFLEGLEGRKEYEEVWGRESRIHMILEDDVVFEDGVGGIWKDLLEELRHNHQWDVVFLGTLDDKDIYGDTTVFSVGGVNVQRMSREIRVHGAGAFAMLLRPRAVKILLKKAEEERIEQAVDWFIFNAIADGDLVGYKVYPMLATSPEGQGRDSDNDQTYPNSRLLMLKNLQSEDLGLSNLSSSLVQVGFDVPKDGGCYVIGDIKFALTVEVDEPANVFMERQRSSKICYDLKWIGSGFSTKFFIQSNVQLKKEVNLMNGVMERIGCVSFTEEGSIITKLKVGEYIIKGNLQSLELKGDGDVQKFYSTFKIVNDLDECRELGRCVEFEVNKIDEITNIESFINLKWCEGGEEGVYEFARRECRDVTPHVECVDSVIGLIEERLRVEEVGN</sequence>
<dbReference type="Proteomes" id="UP001165122">
    <property type="component" value="Unassembled WGS sequence"/>
</dbReference>
<comment type="caution">
    <text evidence="2">The sequence shown here is derived from an EMBL/GenBank/DDBJ whole genome shotgun (WGS) entry which is preliminary data.</text>
</comment>
<gene>
    <name evidence="2" type="ORF">TrLO_g247</name>
</gene>
<organism evidence="2 3">
    <name type="scientific">Triparma laevis f. longispina</name>
    <dbReference type="NCBI Taxonomy" id="1714387"/>
    <lineage>
        <taxon>Eukaryota</taxon>
        <taxon>Sar</taxon>
        <taxon>Stramenopiles</taxon>
        <taxon>Ochrophyta</taxon>
        <taxon>Bolidophyceae</taxon>
        <taxon>Parmales</taxon>
        <taxon>Triparmaceae</taxon>
        <taxon>Triparma</taxon>
    </lineage>
</organism>
<keyword evidence="3" id="KW-1185">Reference proteome</keyword>
<proteinExistence type="predicted"/>
<dbReference type="EMBL" id="BRXW01000506">
    <property type="protein sequence ID" value="GMH61274.1"/>
    <property type="molecule type" value="Genomic_DNA"/>
</dbReference>
<evidence type="ECO:0000313" key="2">
    <source>
        <dbReference type="EMBL" id="GMH61274.1"/>
    </source>
</evidence>
<name>A0A9W6ZVJ9_9STRA</name>
<dbReference type="OrthoDB" id="47375at2759"/>
<dbReference type="InterPro" id="IPR002654">
    <property type="entry name" value="Glyco_trans_25"/>
</dbReference>
<protein>
    <recommendedName>
        <fullName evidence="1">Glycosyl transferase family 25 domain-containing protein</fullName>
    </recommendedName>
</protein>
<reference evidence="3" key="1">
    <citation type="journal article" date="2023" name="Commun. Biol.">
        <title>Genome analysis of Parmales, the sister group of diatoms, reveals the evolutionary specialization of diatoms from phago-mixotrophs to photoautotrophs.</title>
        <authorList>
            <person name="Ban H."/>
            <person name="Sato S."/>
            <person name="Yoshikawa S."/>
            <person name="Yamada K."/>
            <person name="Nakamura Y."/>
            <person name="Ichinomiya M."/>
            <person name="Sato N."/>
            <person name="Blanc-Mathieu R."/>
            <person name="Endo H."/>
            <person name="Kuwata A."/>
            <person name="Ogata H."/>
        </authorList>
    </citation>
    <scope>NUCLEOTIDE SEQUENCE [LARGE SCALE GENOMIC DNA]</scope>
    <source>
        <strain evidence="3">NIES 3700</strain>
    </source>
</reference>
<evidence type="ECO:0000259" key="1">
    <source>
        <dbReference type="Pfam" id="PF01755"/>
    </source>
</evidence>
<dbReference type="Pfam" id="PF01755">
    <property type="entry name" value="Glyco_transf_25"/>
    <property type="match status" value="1"/>
</dbReference>
<feature type="domain" description="Glycosyl transferase family 25" evidence="1">
    <location>
        <begin position="200"/>
        <end position="338"/>
    </location>
</feature>
<accession>A0A9W6ZVJ9</accession>